<proteinExistence type="predicted"/>
<dbReference type="EMBL" id="BK015156">
    <property type="protein sequence ID" value="DAD93307.1"/>
    <property type="molecule type" value="Genomic_DNA"/>
</dbReference>
<sequence>MRSSQDIRNQVILYRLVKEAIFVDEMRWKERTGWAKALDMTVGALTPRLFDQVFPIKKTYDGKKWSCKDYFSVVEYIDEEIGWDEKIGGGFEFLLNYWNHDVLFAAVKAMNVISDWHKRQTGESVIERFARENGIPIYTIDSNGNKKRYEPNSILSED</sequence>
<organism evidence="1">
    <name type="scientific">Myoviridae sp. cte0p10</name>
    <dbReference type="NCBI Taxonomy" id="2826674"/>
    <lineage>
        <taxon>Viruses</taxon>
        <taxon>Duplodnaviria</taxon>
        <taxon>Heunggongvirae</taxon>
        <taxon>Uroviricota</taxon>
        <taxon>Caudoviricetes</taxon>
    </lineage>
</organism>
<evidence type="ECO:0000313" key="1">
    <source>
        <dbReference type="EMBL" id="DAD93307.1"/>
    </source>
</evidence>
<accession>A0A8S5NGR6</accession>
<reference evidence="1" key="1">
    <citation type="journal article" date="2021" name="Proc. Natl. Acad. Sci. U.S.A.">
        <title>A Catalog of Tens of Thousands of Viruses from Human Metagenomes Reveals Hidden Associations with Chronic Diseases.</title>
        <authorList>
            <person name="Tisza M.J."/>
            <person name="Buck C.B."/>
        </authorList>
    </citation>
    <scope>NUCLEOTIDE SEQUENCE</scope>
    <source>
        <strain evidence="1">Cte0p10</strain>
    </source>
</reference>
<name>A0A8S5NGR6_9CAUD</name>
<protein>
    <submittedName>
        <fullName evidence="1">Uncharacterized protein</fullName>
    </submittedName>
</protein>